<keyword evidence="6" id="KW-1185">Reference proteome</keyword>
<feature type="transmembrane region" description="Helical" evidence="3">
    <location>
        <begin position="115"/>
        <end position="132"/>
    </location>
</feature>
<evidence type="ECO:0000256" key="2">
    <source>
        <dbReference type="ARBA" id="ARBA00006727"/>
    </source>
</evidence>
<dbReference type="GO" id="GO:0016020">
    <property type="term" value="C:membrane"/>
    <property type="evidence" value="ECO:0007669"/>
    <property type="project" value="UniProtKB-SubCell"/>
</dbReference>
<feature type="transmembrane region" description="Helical" evidence="3">
    <location>
        <begin position="138"/>
        <end position="161"/>
    </location>
</feature>
<feature type="transmembrane region" description="Helical" evidence="3">
    <location>
        <begin position="204"/>
        <end position="225"/>
    </location>
</feature>
<feature type="transmembrane region" description="Helical" evidence="3">
    <location>
        <begin position="283"/>
        <end position="305"/>
    </location>
</feature>
<evidence type="ECO:0000259" key="4">
    <source>
        <dbReference type="PROSITE" id="PS50850"/>
    </source>
</evidence>
<evidence type="ECO:0000256" key="1">
    <source>
        <dbReference type="ARBA" id="ARBA00004141"/>
    </source>
</evidence>
<comment type="caution">
    <text evidence="5">The sequence shown here is derived from an EMBL/GenBank/DDBJ whole genome shotgun (WGS) entry which is preliminary data.</text>
</comment>
<evidence type="ECO:0000313" key="5">
    <source>
        <dbReference type="EMBL" id="CAH0039690.1"/>
    </source>
</evidence>
<dbReference type="SUPFAM" id="SSF103473">
    <property type="entry name" value="MFS general substrate transporter"/>
    <property type="match status" value="1"/>
</dbReference>
<proteinExistence type="inferred from homology"/>
<dbReference type="OrthoDB" id="6499973at2759"/>
<feature type="transmembrane region" description="Helical" evidence="3">
    <location>
        <begin position="86"/>
        <end position="108"/>
    </location>
</feature>
<feature type="transmembrane region" description="Helical" evidence="3">
    <location>
        <begin position="374"/>
        <end position="397"/>
    </location>
</feature>
<feature type="transmembrane region" description="Helical" evidence="3">
    <location>
        <begin position="173"/>
        <end position="192"/>
    </location>
</feature>
<dbReference type="PROSITE" id="PS50850">
    <property type="entry name" value="MFS"/>
    <property type="match status" value="1"/>
</dbReference>
<keyword evidence="3" id="KW-1133">Transmembrane helix</keyword>
<dbReference type="AlphaFoldDB" id="A0A9N9W144"/>
<dbReference type="PANTHER" id="PTHR11360">
    <property type="entry name" value="MONOCARBOXYLATE TRANSPORTER"/>
    <property type="match status" value="1"/>
</dbReference>
<dbReference type="InterPro" id="IPR036259">
    <property type="entry name" value="MFS_trans_sf"/>
</dbReference>
<dbReference type="InterPro" id="IPR011701">
    <property type="entry name" value="MFS"/>
</dbReference>
<gene>
    <name evidence="5" type="ORF">CRHIZ90672A_00005719</name>
</gene>
<feature type="domain" description="Major facilitator superfamily (MFS) profile" evidence="4">
    <location>
        <begin position="282"/>
        <end position="473"/>
    </location>
</feature>
<accession>A0A9N9W144</accession>
<name>A0A9N9W144_9HYPO</name>
<feature type="transmembrane region" description="Helical" evidence="3">
    <location>
        <begin position="348"/>
        <end position="368"/>
    </location>
</feature>
<dbReference type="PANTHER" id="PTHR11360:SF230">
    <property type="entry name" value="MONOCARBOXYLATE TRANSPORTER, PUTATIVE (AFU_ORTHOLOGUE AFUA_2G12790)-RELATED"/>
    <property type="match status" value="1"/>
</dbReference>
<dbReference type="GO" id="GO:0022857">
    <property type="term" value="F:transmembrane transporter activity"/>
    <property type="evidence" value="ECO:0007669"/>
    <property type="project" value="InterPro"/>
</dbReference>
<dbReference type="EMBL" id="CABFNQ020000762">
    <property type="protein sequence ID" value="CAH0039690.1"/>
    <property type="molecule type" value="Genomic_DNA"/>
</dbReference>
<reference evidence="5" key="1">
    <citation type="submission" date="2021-10" db="EMBL/GenBank/DDBJ databases">
        <authorList>
            <person name="Piombo E."/>
        </authorList>
    </citation>
    <scope>NUCLEOTIDE SEQUENCE</scope>
</reference>
<dbReference type="Gene3D" id="1.20.1250.20">
    <property type="entry name" value="MFS general substrate transporter like domains"/>
    <property type="match status" value="1"/>
</dbReference>
<keyword evidence="3" id="KW-0472">Membrane</keyword>
<evidence type="ECO:0000256" key="3">
    <source>
        <dbReference type="SAM" id="Phobius"/>
    </source>
</evidence>
<dbReference type="InterPro" id="IPR020846">
    <property type="entry name" value="MFS_dom"/>
</dbReference>
<organism evidence="5 6">
    <name type="scientific">Clonostachys rhizophaga</name>
    <dbReference type="NCBI Taxonomy" id="160324"/>
    <lineage>
        <taxon>Eukaryota</taxon>
        <taxon>Fungi</taxon>
        <taxon>Dikarya</taxon>
        <taxon>Ascomycota</taxon>
        <taxon>Pezizomycotina</taxon>
        <taxon>Sordariomycetes</taxon>
        <taxon>Hypocreomycetidae</taxon>
        <taxon>Hypocreales</taxon>
        <taxon>Bionectriaceae</taxon>
        <taxon>Clonostachys</taxon>
    </lineage>
</organism>
<feature type="transmembrane region" description="Helical" evidence="3">
    <location>
        <begin position="45"/>
        <end position="66"/>
    </location>
</feature>
<dbReference type="Pfam" id="PF07690">
    <property type="entry name" value="MFS_1"/>
    <property type="match status" value="1"/>
</dbReference>
<feature type="transmembrane region" description="Helical" evidence="3">
    <location>
        <begin position="317"/>
        <end position="336"/>
    </location>
</feature>
<keyword evidence="3" id="KW-0812">Transmembrane</keyword>
<feature type="transmembrane region" description="Helical" evidence="3">
    <location>
        <begin position="409"/>
        <end position="431"/>
    </location>
</feature>
<dbReference type="InterPro" id="IPR050327">
    <property type="entry name" value="Proton-linked_MCT"/>
</dbReference>
<protein>
    <recommendedName>
        <fullName evidence="4">Major facilitator superfamily (MFS) profile domain-containing protein</fullName>
    </recommendedName>
</protein>
<dbReference type="Proteomes" id="UP000696573">
    <property type="component" value="Unassembled WGS sequence"/>
</dbReference>
<comment type="subcellular location">
    <subcellularLocation>
        <location evidence="1">Membrane</location>
        <topology evidence="1">Multi-pass membrane protein</topology>
    </subcellularLocation>
</comment>
<feature type="transmembrane region" description="Helical" evidence="3">
    <location>
        <begin position="443"/>
        <end position="469"/>
    </location>
</feature>
<evidence type="ECO:0000313" key="6">
    <source>
        <dbReference type="Proteomes" id="UP000696573"/>
    </source>
</evidence>
<comment type="similarity">
    <text evidence="2">Belongs to the major facilitator superfamily. Monocarboxylate porter (TC 2.A.1.13) family.</text>
</comment>
<sequence length="473" mass="50665">MSIVEEENPGATNSGEKNVVREVTVEVEAQNERPMTIAAEKTARGWMIALGSFLILIPSYGFMLAIGVVQAYLHANQLSDYTTRDIGWIAGMFTFLALFLGIQAGPIIDSFSVRLLAPISVAISLPLFFLLAECTLYWHFMLCIGVLGGLSSAITATLGVAVIGKVFLEYRGLAMGVAFSGSSLGGVIFPLMLRATLPKWGFAWSMRAVGFVSTALLVLATGCLWHCDKLTLMDSNEPLVNGDIPDTVVGDLTQVTSHRSRADAPKPKKMAMINFSAFKSPPFCLLTASMLLLDFVIFGVAGLLPTMVSINGFGDETGYYLVAILNTCSIVGRLLTGIIGDRFGHFNVIIVTVALTLVCTAITLLPFGTTHVQALYAFSALWGFGSGSFLPLLPVCMGKICDPKEYGRYFGTMTFVNSFGLLISVPIGGQMLDTMGPTALSGFYVAVIFLGGVAIVAARALLIGTWFGFKEKI</sequence>